<evidence type="ECO:0000256" key="1">
    <source>
        <dbReference type="ARBA" id="ARBA00004651"/>
    </source>
</evidence>
<dbReference type="AlphaFoldDB" id="A0A3B0UKR9"/>
<evidence type="ECO:0000256" key="5">
    <source>
        <dbReference type="ARBA" id="ARBA00023136"/>
    </source>
</evidence>
<dbReference type="GO" id="GO:0005886">
    <property type="term" value="C:plasma membrane"/>
    <property type="evidence" value="ECO:0007669"/>
    <property type="project" value="UniProtKB-SubCell"/>
</dbReference>
<sequence>MISRLQAQLRPSVWQSMALVAGITLAYGLDYLFNLVVGRMLSPVEFSVVIALAGVAQVLVVSSRVIQTVVTRYISRFQAGDEADGRISSFFQSMYRASWRWGSVALLFLLLLSWPLTRFLQIDDVWPAVALALATLLMVVRPVIGGTLQGLQQFSALGMVQIAQAVLRLLLGGLFVWLGWGAFGAMFSLPLASGVALLVGWRLLDTAVKQKTAVHHQVQLPEMFRYTSYTAAGLIGYALLLNMDAILVRRFFDPVVAGNYSAAITLGKVIQFFPVAIIMILFPKAAQRQAAHRDASRLLLPAMGIVALACGGIALIYTLFPDLIVQFVLGAEYQVEGVVLGLVGLAMLLLSLANVWLNYFLSTEWTQYVYLIGLGVVLQAGMMAFFHDEVWQLPAAMAATGLWLTLAGGVIYFWQRRHK</sequence>
<comment type="subcellular location">
    <subcellularLocation>
        <location evidence="1">Cell membrane</location>
        <topology evidence="1">Multi-pass membrane protein</topology>
    </subcellularLocation>
</comment>
<proteinExistence type="predicted"/>
<gene>
    <name evidence="7" type="ORF">MNBD_CHLOROFLEXI01-583</name>
</gene>
<feature type="transmembrane region" description="Helical" evidence="6">
    <location>
        <begin position="224"/>
        <end position="243"/>
    </location>
</feature>
<feature type="transmembrane region" description="Helical" evidence="6">
    <location>
        <begin position="156"/>
        <end position="177"/>
    </location>
</feature>
<evidence type="ECO:0000256" key="3">
    <source>
        <dbReference type="ARBA" id="ARBA00022692"/>
    </source>
</evidence>
<feature type="transmembrane region" description="Helical" evidence="6">
    <location>
        <begin position="12"/>
        <end position="34"/>
    </location>
</feature>
<evidence type="ECO:0000256" key="4">
    <source>
        <dbReference type="ARBA" id="ARBA00022989"/>
    </source>
</evidence>
<reference evidence="7" key="1">
    <citation type="submission" date="2018-06" db="EMBL/GenBank/DDBJ databases">
        <authorList>
            <person name="Zhirakovskaya E."/>
        </authorList>
    </citation>
    <scope>NUCLEOTIDE SEQUENCE</scope>
</reference>
<keyword evidence="4 6" id="KW-1133">Transmembrane helix</keyword>
<dbReference type="Pfam" id="PF01943">
    <property type="entry name" value="Polysacc_synt"/>
    <property type="match status" value="1"/>
</dbReference>
<feature type="transmembrane region" description="Helical" evidence="6">
    <location>
        <begin position="125"/>
        <end position="144"/>
    </location>
</feature>
<feature type="transmembrane region" description="Helical" evidence="6">
    <location>
        <begin position="368"/>
        <end position="387"/>
    </location>
</feature>
<dbReference type="InterPro" id="IPR002797">
    <property type="entry name" value="Polysacc_synth"/>
</dbReference>
<evidence type="ECO:0008006" key="8">
    <source>
        <dbReference type="Google" id="ProtNLM"/>
    </source>
</evidence>
<evidence type="ECO:0000256" key="6">
    <source>
        <dbReference type="SAM" id="Phobius"/>
    </source>
</evidence>
<name>A0A3B0UKR9_9ZZZZ</name>
<feature type="transmembrane region" description="Helical" evidence="6">
    <location>
        <begin position="263"/>
        <end position="286"/>
    </location>
</feature>
<feature type="transmembrane region" description="Helical" evidence="6">
    <location>
        <begin position="183"/>
        <end position="204"/>
    </location>
</feature>
<dbReference type="InterPro" id="IPR050833">
    <property type="entry name" value="Poly_Biosynth_Transport"/>
</dbReference>
<keyword evidence="5 6" id="KW-0472">Membrane</keyword>
<feature type="transmembrane region" description="Helical" evidence="6">
    <location>
        <begin position="340"/>
        <end position="361"/>
    </location>
</feature>
<feature type="transmembrane region" description="Helical" evidence="6">
    <location>
        <begin position="46"/>
        <end position="66"/>
    </location>
</feature>
<feature type="transmembrane region" description="Helical" evidence="6">
    <location>
        <begin position="393"/>
        <end position="414"/>
    </location>
</feature>
<evidence type="ECO:0000313" key="7">
    <source>
        <dbReference type="EMBL" id="VAW31328.1"/>
    </source>
</evidence>
<protein>
    <recommendedName>
        <fullName evidence="8">Capsular polysaccharide biosynthesis protein</fullName>
    </recommendedName>
</protein>
<dbReference type="PANTHER" id="PTHR30250">
    <property type="entry name" value="PST FAMILY PREDICTED COLANIC ACID TRANSPORTER"/>
    <property type="match status" value="1"/>
</dbReference>
<evidence type="ECO:0000256" key="2">
    <source>
        <dbReference type="ARBA" id="ARBA00022475"/>
    </source>
</evidence>
<feature type="transmembrane region" description="Helical" evidence="6">
    <location>
        <begin position="99"/>
        <end position="119"/>
    </location>
</feature>
<dbReference type="PANTHER" id="PTHR30250:SF28">
    <property type="entry name" value="POLYSACCHARIDE BIOSYNTHESIS PROTEIN"/>
    <property type="match status" value="1"/>
</dbReference>
<dbReference type="EMBL" id="UOEU01000201">
    <property type="protein sequence ID" value="VAW31328.1"/>
    <property type="molecule type" value="Genomic_DNA"/>
</dbReference>
<keyword evidence="3 6" id="KW-0812">Transmembrane</keyword>
<accession>A0A3B0UKR9</accession>
<feature type="transmembrane region" description="Helical" evidence="6">
    <location>
        <begin position="298"/>
        <end position="320"/>
    </location>
</feature>
<organism evidence="7">
    <name type="scientific">hydrothermal vent metagenome</name>
    <dbReference type="NCBI Taxonomy" id="652676"/>
    <lineage>
        <taxon>unclassified sequences</taxon>
        <taxon>metagenomes</taxon>
        <taxon>ecological metagenomes</taxon>
    </lineage>
</organism>
<keyword evidence="2" id="KW-1003">Cell membrane</keyword>